<gene>
    <name evidence="7" type="ORF">HD842_000797</name>
</gene>
<evidence type="ECO:0000256" key="3">
    <source>
        <dbReference type="ARBA" id="ARBA00023125"/>
    </source>
</evidence>
<dbReference type="GO" id="GO:2000142">
    <property type="term" value="P:regulation of DNA-templated transcription initiation"/>
    <property type="evidence" value="ECO:0007669"/>
    <property type="project" value="TreeGrafter"/>
</dbReference>
<dbReference type="InterPro" id="IPR036390">
    <property type="entry name" value="WH_DNA-bd_sf"/>
</dbReference>
<feature type="domain" description="HTH lysR-type" evidence="6">
    <location>
        <begin position="1"/>
        <end position="58"/>
    </location>
</feature>
<dbReference type="AlphaFoldDB" id="A0A7W9U6T1"/>
<keyword evidence="3" id="KW-0238">DNA-binding</keyword>
<keyword evidence="2" id="KW-0805">Transcription regulation</keyword>
<evidence type="ECO:0000313" key="7">
    <source>
        <dbReference type="EMBL" id="MBB6132686.1"/>
    </source>
</evidence>
<dbReference type="PANTHER" id="PTHR30293:SF2">
    <property type="entry name" value="TRANSCRIPTIONAL ACTIVATOR PROTEIN NHAR"/>
    <property type="match status" value="1"/>
</dbReference>
<evidence type="ECO:0000259" key="6">
    <source>
        <dbReference type="PROSITE" id="PS50931"/>
    </source>
</evidence>
<evidence type="ECO:0000313" key="8">
    <source>
        <dbReference type="Proteomes" id="UP000540787"/>
    </source>
</evidence>
<dbReference type="Gene3D" id="1.10.10.10">
    <property type="entry name" value="Winged helix-like DNA-binding domain superfamily/Winged helix DNA-binding domain"/>
    <property type="match status" value="1"/>
</dbReference>
<comment type="similarity">
    <text evidence="1">Belongs to the LysR transcriptional regulatory family.</text>
</comment>
<dbReference type="GO" id="GO:0003677">
    <property type="term" value="F:DNA binding"/>
    <property type="evidence" value="ECO:0007669"/>
    <property type="project" value="UniProtKB-KW"/>
</dbReference>
<organism evidence="7 8">
    <name type="scientific">Massilia aurea</name>
    <dbReference type="NCBI Taxonomy" id="373040"/>
    <lineage>
        <taxon>Bacteria</taxon>
        <taxon>Pseudomonadati</taxon>
        <taxon>Pseudomonadota</taxon>
        <taxon>Betaproteobacteria</taxon>
        <taxon>Burkholderiales</taxon>
        <taxon>Oxalobacteraceae</taxon>
        <taxon>Telluria group</taxon>
        <taxon>Massilia</taxon>
    </lineage>
</organism>
<dbReference type="GO" id="GO:0003700">
    <property type="term" value="F:DNA-binding transcription factor activity"/>
    <property type="evidence" value="ECO:0007669"/>
    <property type="project" value="InterPro"/>
</dbReference>
<dbReference type="FunFam" id="1.10.10.10:FF:000001">
    <property type="entry name" value="LysR family transcriptional regulator"/>
    <property type="match status" value="1"/>
</dbReference>
<dbReference type="SUPFAM" id="SSF53850">
    <property type="entry name" value="Periplasmic binding protein-like II"/>
    <property type="match status" value="1"/>
</dbReference>
<dbReference type="SUPFAM" id="SSF46785">
    <property type="entry name" value="Winged helix' DNA-binding domain"/>
    <property type="match status" value="1"/>
</dbReference>
<name>A0A7W9U6T1_9BURK</name>
<reference evidence="7 8" key="1">
    <citation type="submission" date="2020-08" db="EMBL/GenBank/DDBJ databases">
        <title>The Agave Microbiome: Exploring the role of microbial communities in plant adaptations to desert environments.</title>
        <authorList>
            <person name="Partida-Martinez L.P."/>
        </authorList>
    </citation>
    <scope>NUCLEOTIDE SEQUENCE [LARGE SCALE GENOMIC DNA]</scope>
    <source>
        <strain evidence="7 8">AT3.2</strain>
    </source>
</reference>
<dbReference type="InterPro" id="IPR036388">
    <property type="entry name" value="WH-like_DNA-bd_sf"/>
</dbReference>
<keyword evidence="8" id="KW-1185">Reference proteome</keyword>
<accession>A0A7W9U6T1</accession>
<keyword evidence="5" id="KW-0804">Transcription</keyword>
<dbReference type="RefSeq" id="WP_183551238.1">
    <property type="nucleotide sequence ID" value="NZ_JACHBX010000001.1"/>
</dbReference>
<dbReference type="EMBL" id="JACHBX010000001">
    <property type="protein sequence ID" value="MBB6132686.1"/>
    <property type="molecule type" value="Genomic_DNA"/>
</dbReference>
<evidence type="ECO:0000256" key="2">
    <source>
        <dbReference type="ARBA" id="ARBA00023015"/>
    </source>
</evidence>
<dbReference type="InterPro" id="IPR005119">
    <property type="entry name" value="LysR_subst-bd"/>
</dbReference>
<dbReference type="InterPro" id="IPR000847">
    <property type="entry name" value="LysR_HTH_N"/>
</dbReference>
<proteinExistence type="inferred from homology"/>
<dbReference type="Gene3D" id="3.40.190.10">
    <property type="entry name" value="Periplasmic binding protein-like II"/>
    <property type="match status" value="2"/>
</dbReference>
<dbReference type="Proteomes" id="UP000540787">
    <property type="component" value="Unassembled WGS sequence"/>
</dbReference>
<evidence type="ECO:0000256" key="1">
    <source>
        <dbReference type="ARBA" id="ARBA00009437"/>
    </source>
</evidence>
<dbReference type="PROSITE" id="PS50931">
    <property type="entry name" value="HTH_LYSR"/>
    <property type="match status" value="1"/>
</dbReference>
<comment type="caution">
    <text evidence="7">The sequence shown here is derived from an EMBL/GenBank/DDBJ whole genome shotgun (WGS) entry which is preliminary data.</text>
</comment>
<evidence type="ECO:0000256" key="5">
    <source>
        <dbReference type="ARBA" id="ARBA00023163"/>
    </source>
</evidence>
<sequence>MNYKHLQYFHAVATAGSVVRAAEQLHVSAQAISTQLQLLEDQFGEELLRKKGRGLVLTEAGKTVLRYTDQIFSLGNELEQAVRRGLFTETETLRVGLCDVIAKTMAFRLLQPARDAGLAMHLVCREGRFGDLMEDLSAHRLDLLISDQGLPPGGAVRGHSHLLGSSTVTVVAHPDVCQRWAGDFPQRLKGAPFLMPGQGAALHSQLMAWLEAQGLRPIVVGEFDDGALLGAFAGAGAGFMAAPTVLADSLCEQYGLAPVGVIDAIVEQVYAVTVERRVHHPALRRILERAPQVFA</sequence>
<dbReference type="PANTHER" id="PTHR30293">
    <property type="entry name" value="TRANSCRIPTIONAL REGULATORY PROTEIN NAC-RELATED"/>
    <property type="match status" value="1"/>
</dbReference>
<dbReference type="Pfam" id="PF03466">
    <property type="entry name" value="LysR_substrate"/>
    <property type="match status" value="1"/>
</dbReference>
<dbReference type="Pfam" id="PF00126">
    <property type="entry name" value="HTH_1"/>
    <property type="match status" value="1"/>
</dbReference>
<keyword evidence="4" id="KW-0010">Activator</keyword>
<evidence type="ECO:0000256" key="4">
    <source>
        <dbReference type="ARBA" id="ARBA00023159"/>
    </source>
</evidence>
<protein>
    <submittedName>
        <fullName evidence="7">LysR family transcriptional activator of nhaA</fullName>
    </submittedName>
</protein>